<proteinExistence type="predicted"/>
<dbReference type="KEGG" id="ndo:DDD_1242"/>
<protein>
    <submittedName>
        <fullName evidence="1">Uncharacterized protein</fullName>
    </submittedName>
</protein>
<dbReference type="EMBL" id="CP001397">
    <property type="protein sequence ID" value="AGC76369.1"/>
    <property type="molecule type" value="Genomic_DNA"/>
</dbReference>
<dbReference type="PATRIC" id="fig|592029.3.peg.1231"/>
<dbReference type="AlphaFoldDB" id="L7W896"/>
<name>L7W896_NONDD</name>
<evidence type="ECO:0000313" key="1">
    <source>
        <dbReference type="EMBL" id="AGC76369.1"/>
    </source>
</evidence>
<gene>
    <name evidence="1" type="ordered locus">DDD_1242</name>
</gene>
<evidence type="ECO:0000313" key="2">
    <source>
        <dbReference type="Proteomes" id="UP000011173"/>
    </source>
</evidence>
<organism evidence="1 2">
    <name type="scientific">Nonlabens dokdonensis (strain DSM 17205 / KCTC 12402 / DSW-6)</name>
    <name type="common">Donghaeana dokdonensis</name>
    <dbReference type="NCBI Taxonomy" id="592029"/>
    <lineage>
        <taxon>Bacteria</taxon>
        <taxon>Pseudomonadati</taxon>
        <taxon>Bacteroidota</taxon>
        <taxon>Flavobacteriia</taxon>
        <taxon>Flavobacteriales</taxon>
        <taxon>Flavobacteriaceae</taxon>
        <taxon>Nonlabens</taxon>
    </lineage>
</organism>
<accession>L7W896</accession>
<dbReference type="Proteomes" id="UP000011173">
    <property type="component" value="Chromosome"/>
</dbReference>
<sequence>MEAETISLNDENCVFNIILLDDITVEFETREEHLQRYLDRTKGVQKLFEKAVEERLFSEKTKCD</sequence>
<dbReference type="HOGENOM" id="CLU_2863307_0_0_10"/>
<reference evidence="1 2" key="1">
    <citation type="journal article" date="2013" name="Genome Biol. Evol.">
        <title>Genomic makeup of the marine flavobacterium Nonlabens (Donghaeana) dokdonensis DSW-6 and identification of a novel class of rhodopsins.</title>
        <authorList>
            <person name="Kwon S.K."/>
            <person name="Kim B.K."/>
            <person name="Song J.Y."/>
            <person name="Kwak M.J."/>
            <person name="Lee C.H."/>
            <person name="Yoon J.H."/>
            <person name="Oh T.K."/>
            <person name="Kim J.F."/>
        </authorList>
    </citation>
    <scope>NUCLEOTIDE SEQUENCE [LARGE SCALE GENOMIC DNA]</scope>
    <source>
        <strain evidence="2">DSM 17205 / KCTC 12402 / DSW-6</strain>
    </source>
</reference>